<dbReference type="AlphaFoldDB" id="A0A0R2TEE6"/>
<dbReference type="Pfam" id="PF13801">
    <property type="entry name" value="Metal_resist"/>
    <property type="match status" value="1"/>
</dbReference>
<accession>A0A0R2TEE6</accession>
<feature type="compositionally biased region" description="Basic and acidic residues" evidence="4">
    <location>
        <begin position="177"/>
        <end position="186"/>
    </location>
</feature>
<keyword evidence="5" id="KW-0472">Membrane</keyword>
<evidence type="ECO:0000256" key="4">
    <source>
        <dbReference type="SAM" id="MobiDB-lite"/>
    </source>
</evidence>
<keyword evidence="5" id="KW-1133">Transmembrane helix</keyword>
<evidence type="ECO:0000313" key="6">
    <source>
        <dbReference type="EMBL" id="KRO83584.1"/>
    </source>
</evidence>
<sequence length="198" mass="22458">MTKMNGRRGLAAALIISIAVNLFFIGGIAFRFYLMHSSMNAETNAGRPLPPNISWLVRDLAPERQEEMRAKLRERGMEGRTARIRMFKAQRESNRLMTADPFDAEALAAAFTALRDAANEYQRLSHLQTAEILNELSVDERRKAVEFINRRGPRDGGPPLGSEVTRRPFGAPQGFENDQRRPRNESPEEPQPLTQRPQ</sequence>
<evidence type="ECO:0000256" key="3">
    <source>
        <dbReference type="ARBA" id="ARBA00045001"/>
    </source>
</evidence>
<name>A0A0R2TEE6_9GAMM</name>
<reference evidence="6 7" key="1">
    <citation type="submission" date="2015-10" db="EMBL/GenBank/DDBJ databases">
        <title>Metagenome-Assembled Genomes uncover a global brackish microbiome.</title>
        <authorList>
            <person name="Hugerth L.W."/>
            <person name="Larsson J."/>
            <person name="Alneberg J."/>
            <person name="Lindh M.V."/>
            <person name="Legrand C."/>
            <person name="Pinhassi J."/>
            <person name="Andersson A.F."/>
        </authorList>
    </citation>
    <scope>NUCLEOTIDE SEQUENCE [LARGE SCALE GENOMIC DNA]</scope>
    <source>
        <strain evidence="6">BACL22 MAG-120619-bin3</strain>
    </source>
</reference>
<evidence type="ECO:0000256" key="5">
    <source>
        <dbReference type="SAM" id="Phobius"/>
    </source>
</evidence>
<evidence type="ECO:0000313" key="7">
    <source>
        <dbReference type="Proteomes" id="UP000051242"/>
    </source>
</evidence>
<feature type="region of interest" description="Disordered" evidence="4">
    <location>
        <begin position="148"/>
        <end position="198"/>
    </location>
</feature>
<comment type="caution">
    <text evidence="6">The sequence shown here is derived from an EMBL/GenBank/DDBJ whole genome shotgun (WGS) entry which is preliminary data.</text>
</comment>
<feature type="transmembrane region" description="Helical" evidence="5">
    <location>
        <begin position="12"/>
        <end position="34"/>
    </location>
</feature>
<protein>
    <recommendedName>
        <fullName evidence="2">Signaling pathway modulator ZraP</fullName>
    </recommendedName>
    <alternativeName>
        <fullName evidence="3">Zinc resistance-associated protein</fullName>
    </alternativeName>
</protein>
<dbReference type="EMBL" id="LICD01000017">
    <property type="protein sequence ID" value="KRO83584.1"/>
    <property type="molecule type" value="Genomic_DNA"/>
</dbReference>
<keyword evidence="5" id="KW-0812">Transmembrane</keyword>
<evidence type="ECO:0000256" key="1">
    <source>
        <dbReference type="ARBA" id="ARBA00044945"/>
    </source>
</evidence>
<gene>
    <name evidence="6" type="ORF">ABR85_09600</name>
</gene>
<evidence type="ECO:0000256" key="2">
    <source>
        <dbReference type="ARBA" id="ARBA00044983"/>
    </source>
</evidence>
<organism evidence="6 7">
    <name type="scientific">OM182 bacterium BACL3 MAG-120619-bin3</name>
    <dbReference type="NCBI Taxonomy" id="1655593"/>
    <lineage>
        <taxon>Bacteria</taxon>
        <taxon>Pseudomonadati</taxon>
        <taxon>Pseudomonadota</taxon>
        <taxon>Gammaproteobacteria</taxon>
        <taxon>OMG group</taxon>
        <taxon>OM182 clade</taxon>
    </lineage>
</organism>
<dbReference type="InterPro" id="IPR025961">
    <property type="entry name" value="Metal_resist"/>
</dbReference>
<dbReference type="Proteomes" id="UP000051242">
    <property type="component" value="Unassembled WGS sequence"/>
</dbReference>
<comment type="similarity">
    <text evidence="1">Belongs to the ZraP family.</text>
</comment>
<proteinExistence type="inferred from homology"/>